<dbReference type="Proteomes" id="UP001054945">
    <property type="component" value="Unassembled WGS sequence"/>
</dbReference>
<sequence>RRKAFSSEGRSALDSFGFADQVASYFKAGHQASYWPHVLRLIWGNTAQEMFVLNYGNKISITSFAKL</sequence>
<comment type="caution">
    <text evidence="1">The sequence shown here is derived from an EMBL/GenBank/DDBJ whole genome shotgun (WGS) entry which is preliminary data.</text>
</comment>
<protein>
    <submittedName>
        <fullName evidence="1">Uncharacterized protein</fullName>
    </submittedName>
</protein>
<dbReference type="AlphaFoldDB" id="A0AAV4WLC5"/>
<accession>A0AAV4WLC5</accession>
<feature type="non-terminal residue" evidence="1">
    <location>
        <position position="1"/>
    </location>
</feature>
<evidence type="ECO:0000313" key="2">
    <source>
        <dbReference type="Proteomes" id="UP001054945"/>
    </source>
</evidence>
<gene>
    <name evidence="1" type="ORF">CEXT_287851</name>
</gene>
<proteinExistence type="predicted"/>
<evidence type="ECO:0000313" key="1">
    <source>
        <dbReference type="EMBL" id="GIY82741.1"/>
    </source>
</evidence>
<organism evidence="1 2">
    <name type="scientific">Caerostris extrusa</name>
    <name type="common">Bark spider</name>
    <name type="synonym">Caerostris bankana</name>
    <dbReference type="NCBI Taxonomy" id="172846"/>
    <lineage>
        <taxon>Eukaryota</taxon>
        <taxon>Metazoa</taxon>
        <taxon>Ecdysozoa</taxon>
        <taxon>Arthropoda</taxon>
        <taxon>Chelicerata</taxon>
        <taxon>Arachnida</taxon>
        <taxon>Araneae</taxon>
        <taxon>Araneomorphae</taxon>
        <taxon>Entelegynae</taxon>
        <taxon>Araneoidea</taxon>
        <taxon>Araneidae</taxon>
        <taxon>Caerostris</taxon>
    </lineage>
</organism>
<dbReference type="EMBL" id="BPLR01016278">
    <property type="protein sequence ID" value="GIY82741.1"/>
    <property type="molecule type" value="Genomic_DNA"/>
</dbReference>
<name>A0AAV4WLC5_CAEEX</name>
<keyword evidence="2" id="KW-1185">Reference proteome</keyword>
<reference evidence="1 2" key="1">
    <citation type="submission" date="2021-06" db="EMBL/GenBank/DDBJ databases">
        <title>Caerostris extrusa draft genome.</title>
        <authorList>
            <person name="Kono N."/>
            <person name="Arakawa K."/>
        </authorList>
    </citation>
    <scope>NUCLEOTIDE SEQUENCE [LARGE SCALE GENOMIC DNA]</scope>
</reference>